<gene>
    <name evidence="2" type="ORF">RM552_01995</name>
</gene>
<dbReference type="SUPFAM" id="SSF55729">
    <property type="entry name" value="Acyl-CoA N-acyltransferases (Nat)"/>
    <property type="match status" value="1"/>
</dbReference>
<keyword evidence="2" id="KW-0012">Acyltransferase</keyword>
<dbReference type="EMBL" id="JAVRHX010000001">
    <property type="protein sequence ID" value="MDT0593614.1"/>
    <property type="molecule type" value="Genomic_DNA"/>
</dbReference>
<sequence>MNDYQVEIKSNIDAAEMAALGDDWCSLQSRAKHRFFISWHWMHTWLLTISPHVSIITIRHQGTVVGLCLLCFKDSARHKVMSVKQCFLHETGDPNSDQQWIEYNDFLVDDNHAEYVYPLMVKTLTEAFQWDELLYGVASAEKVRQLADISGLHLVIRWESESHGIDLAKLRNEQPDYLSSLSKNKRSQIRRSIKHYEKQGSIEIHHANTVQEAKTTFAEISPLHRERWGVGYQESGFANPIFCQFHQSLIERNWSSGYIDLIKISCNKRAIAYFYNFIYQNRVYFYLSALQSESDNKLKPGLVGHALCIQQYLDAGIDYYDFMGGGESYKDSLAQRTGKFYRATLQKPIFKLNLEQTLRSAKNTAQTSMKHLASSLQKTKGN</sequence>
<accession>A0ABU2ZPT7</accession>
<dbReference type="InterPro" id="IPR016181">
    <property type="entry name" value="Acyl_CoA_acyltransferase"/>
</dbReference>
<dbReference type="Proteomes" id="UP001253545">
    <property type="component" value="Unassembled WGS sequence"/>
</dbReference>
<keyword evidence="2" id="KW-0808">Transferase</keyword>
<dbReference type="GO" id="GO:0016746">
    <property type="term" value="F:acyltransferase activity"/>
    <property type="evidence" value="ECO:0007669"/>
    <property type="project" value="UniProtKB-KW"/>
</dbReference>
<dbReference type="Gene3D" id="3.40.630.30">
    <property type="match status" value="1"/>
</dbReference>
<dbReference type="EC" id="2.3.1.-" evidence="2"/>
<name>A0ABU2ZPT7_9ALTE</name>
<dbReference type="InterPro" id="IPR038740">
    <property type="entry name" value="BioF2-like_GNAT_dom"/>
</dbReference>
<evidence type="ECO:0000313" key="3">
    <source>
        <dbReference type="Proteomes" id="UP001253545"/>
    </source>
</evidence>
<dbReference type="Pfam" id="PF13480">
    <property type="entry name" value="Acetyltransf_6"/>
    <property type="match status" value="1"/>
</dbReference>
<evidence type="ECO:0000259" key="1">
    <source>
        <dbReference type="Pfam" id="PF13480"/>
    </source>
</evidence>
<organism evidence="2 3">
    <name type="scientific">Glaciecola petra</name>
    <dbReference type="NCBI Taxonomy" id="3075602"/>
    <lineage>
        <taxon>Bacteria</taxon>
        <taxon>Pseudomonadati</taxon>
        <taxon>Pseudomonadota</taxon>
        <taxon>Gammaproteobacteria</taxon>
        <taxon>Alteromonadales</taxon>
        <taxon>Alteromonadaceae</taxon>
        <taxon>Glaciecola</taxon>
    </lineage>
</organism>
<protein>
    <submittedName>
        <fullName evidence="2">GNAT family N-acetyltransferase</fullName>
        <ecNumber evidence="2">2.3.1.-</ecNumber>
    </submittedName>
</protein>
<evidence type="ECO:0000313" key="2">
    <source>
        <dbReference type="EMBL" id="MDT0593614.1"/>
    </source>
</evidence>
<keyword evidence="3" id="KW-1185">Reference proteome</keyword>
<proteinExistence type="predicted"/>
<dbReference type="RefSeq" id="WP_311367121.1">
    <property type="nucleotide sequence ID" value="NZ_JAVRHX010000001.1"/>
</dbReference>
<reference evidence="2 3" key="1">
    <citation type="submission" date="2023-09" db="EMBL/GenBank/DDBJ databases">
        <authorList>
            <person name="Rey-Velasco X."/>
        </authorList>
    </citation>
    <scope>NUCLEOTIDE SEQUENCE [LARGE SCALE GENOMIC DNA]</scope>
    <source>
        <strain evidence="2 3">P117</strain>
    </source>
</reference>
<comment type="caution">
    <text evidence="2">The sequence shown here is derived from an EMBL/GenBank/DDBJ whole genome shotgun (WGS) entry which is preliminary data.</text>
</comment>
<feature type="domain" description="BioF2-like acetyltransferase" evidence="1">
    <location>
        <begin position="184"/>
        <end position="330"/>
    </location>
</feature>